<name>A0AAN6YTL1_9PEZI</name>
<reference evidence="9" key="1">
    <citation type="journal article" date="2023" name="Mol. Phylogenet. Evol.">
        <title>Genome-scale phylogeny and comparative genomics of the fungal order Sordariales.</title>
        <authorList>
            <person name="Hensen N."/>
            <person name="Bonometti L."/>
            <person name="Westerberg I."/>
            <person name="Brannstrom I.O."/>
            <person name="Guillou S."/>
            <person name="Cros-Aarteil S."/>
            <person name="Calhoun S."/>
            <person name="Haridas S."/>
            <person name="Kuo A."/>
            <person name="Mondo S."/>
            <person name="Pangilinan J."/>
            <person name="Riley R."/>
            <person name="LaButti K."/>
            <person name="Andreopoulos B."/>
            <person name="Lipzen A."/>
            <person name="Chen C."/>
            <person name="Yan M."/>
            <person name="Daum C."/>
            <person name="Ng V."/>
            <person name="Clum A."/>
            <person name="Steindorff A."/>
            <person name="Ohm R.A."/>
            <person name="Martin F."/>
            <person name="Silar P."/>
            <person name="Natvig D.O."/>
            <person name="Lalanne C."/>
            <person name="Gautier V."/>
            <person name="Ament-Velasquez S.L."/>
            <person name="Kruys A."/>
            <person name="Hutchinson M.I."/>
            <person name="Powell A.J."/>
            <person name="Barry K."/>
            <person name="Miller A.N."/>
            <person name="Grigoriev I.V."/>
            <person name="Debuchy R."/>
            <person name="Gladieux P."/>
            <person name="Hiltunen Thoren M."/>
            <person name="Johannesson H."/>
        </authorList>
    </citation>
    <scope>NUCLEOTIDE SEQUENCE</scope>
    <source>
        <strain evidence="9">CBS 508.74</strain>
    </source>
</reference>
<proteinExistence type="inferred from homology"/>
<feature type="transmembrane region" description="Helical" evidence="7">
    <location>
        <begin position="93"/>
        <end position="118"/>
    </location>
</feature>
<feature type="transmembrane region" description="Helical" evidence="7">
    <location>
        <begin position="130"/>
        <end position="152"/>
    </location>
</feature>
<evidence type="ECO:0000313" key="10">
    <source>
        <dbReference type="Proteomes" id="UP001302812"/>
    </source>
</evidence>
<dbReference type="AlphaFoldDB" id="A0AAN6YTL1"/>
<dbReference type="PANTHER" id="PTHR33048:SF123">
    <property type="entry name" value="INTEGRAL MEMBRANE PROTEIN"/>
    <property type="match status" value="1"/>
</dbReference>
<comment type="subcellular location">
    <subcellularLocation>
        <location evidence="1">Membrane</location>
        <topology evidence="1">Multi-pass membrane protein</topology>
    </subcellularLocation>
</comment>
<dbReference type="EMBL" id="MU853339">
    <property type="protein sequence ID" value="KAK4113422.1"/>
    <property type="molecule type" value="Genomic_DNA"/>
</dbReference>
<feature type="compositionally biased region" description="Basic and acidic residues" evidence="6">
    <location>
        <begin position="308"/>
        <end position="317"/>
    </location>
</feature>
<feature type="transmembrane region" description="Helical" evidence="7">
    <location>
        <begin position="20"/>
        <end position="41"/>
    </location>
</feature>
<comment type="similarity">
    <text evidence="5">Belongs to the SAT4 family.</text>
</comment>
<evidence type="ECO:0000256" key="1">
    <source>
        <dbReference type="ARBA" id="ARBA00004141"/>
    </source>
</evidence>
<gene>
    <name evidence="9" type="ORF">N656DRAFT_616998</name>
</gene>
<dbReference type="PANTHER" id="PTHR33048">
    <property type="entry name" value="PTH11-LIKE INTEGRAL MEMBRANE PROTEIN (AFU_ORTHOLOGUE AFUA_5G11245)"/>
    <property type="match status" value="1"/>
</dbReference>
<dbReference type="GeneID" id="89934452"/>
<feature type="transmembrane region" description="Helical" evidence="7">
    <location>
        <begin position="53"/>
        <end position="73"/>
    </location>
</feature>
<feature type="domain" description="Rhodopsin" evidence="8">
    <location>
        <begin position="38"/>
        <end position="275"/>
    </location>
</feature>
<organism evidence="9 10">
    <name type="scientific">Canariomyces notabilis</name>
    <dbReference type="NCBI Taxonomy" id="2074819"/>
    <lineage>
        <taxon>Eukaryota</taxon>
        <taxon>Fungi</taxon>
        <taxon>Dikarya</taxon>
        <taxon>Ascomycota</taxon>
        <taxon>Pezizomycotina</taxon>
        <taxon>Sordariomycetes</taxon>
        <taxon>Sordariomycetidae</taxon>
        <taxon>Sordariales</taxon>
        <taxon>Chaetomiaceae</taxon>
        <taxon>Canariomyces</taxon>
    </lineage>
</organism>
<evidence type="ECO:0000256" key="6">
    <source>
        <dbReference type="SAM" id="MobiDB-lite"/>
    </source>
</evidence>
<accession>A0AAN6YTL1</accession>
<evidence type="ECO:0000313" key="9">
    <source>
        <dbReference type="EMBL" id="KAK4113422.1"/>
    </source>
</evidence>
<protein>
    <recommendedName>
        <fullName evidence="8">Rhodopsin domain-containing protein</fullName>
    </recommendedName>
</protein>
<dbReference type="InterPro" id="IPR049326">
    <property type="entry name" value="Rhodopsin_dom_fungi"/>
</dbReference>
<evidence type="ECO:0000256" key="5">
    <source>
        <dbReference type="ARBA" id="ARBA00038359"/>
    </source>
</evidence>
<evidence type="ECO:0000259" key="8">
    <source>
        <dbReference type="Pfam" id="PF20684"/>
    </source>
</evidence>
<feature type="transmembrane region" description="Helical" evidence="7">
    <location>
        <begin position="250"/>
        <end position="270"/>
    </location>
</feature>
<keyword evidence="3 7" id="KW-1133">Transmembrane helix</keyword>
<reference evidence="9" key="2">
    <citation type="submission" date="2023-05" db="EMBL/GenBank/DDBJ databases">
        <authorList>
            <consortium name="Lawrence Berkeley National Laboratory"/>
            <person name="Steindorff A."/>
            <person name="Hensen N."/>
            <person name="Bonometti L."/>
            <person name="Westerberg I."/>
            <person name="Brannstrom I.O."/>
            <person name="Guillou S."/>
            <person name="Cros-Aarteil S."/>
            <person name="Calhoun S."/>
            <person name="Haridas S."/>
            <person name="Kuo A."/>
            <person name="Mondo S."/>
            <person name="Pangilinan J."/>
            <person name="Riley R."/>
            <person name="Labutti K."/>
            <person name="Andreopoulos B."/>
            <person name="Lipzen A."/>
            <person name="Chen C."/>
            <person name="Yanf M."/>
            <person name="Daum C."/>
            <person name="Ng V."/>
            <person name="Clum A."/>
            <person name="Ohm R."/>
            <person name="Martin F."/>
            <person name="Silar P."/>
            <person name="Natvig D."/>
            <person name="Lalanne C."/>
            <person name="Gautier V."/>
            <person name="Ament-Velasquez S.L."/>
            <person name="Kruys A."/>
            <person name="Hutchinson M.I."/>
            <person name="Powell A.J."/>
            <person name="Barry K."/>
            <person name="Miller A.N."/>
            <person name="Grigoriev I.V."/>
            <person name="Debuchy R."/>
            <person name="Gladieux P."/>
            <person name="Thoren M.H."/>
            <person name="Johannesson H."/>
        </authorList>
    </citation>
    <scope>NUCLEOTIDE SEQUENCE</scope>
    <source>
        <strain evidence="9">CBS 508.74</strain>
    </source>
</reference>
<evidence type="ECO:0000256" key="7">
    <source>
        <dbReference type="SAM" id="Phobius"/>
    </source>
</evidence>
<comment type="caution">
    <text evidence="9">The sequence shown here is derived from an EMBL/GenBank/DDBJ whole genome shotgun (WGS) entry which is preliminary data.</text>
</comment>
<feature type="transmembrane region" description="Helical" evidence="7">
    <location>
        <begin position="212"/>
        <end position="238"/>
    </location>
</feature>
<feature type="transmembrane region" description="Helical" evidence="7">
    <location>
        <begin position="176"/>
        <end position="200"/>
    </location>
</feature>
<dbReference type="GO" id="GO:0016020">
    <property type="term" value="C:membrane"/>
    <property type="evidence" value="ECO:0007669"/>
    <property type="project" value="UniProtKB-SubCell"/>
</dbReference>
<keyword evidence="2 7" id="KW-0812">Transmembrane</keyword>
<dbReference type="InterPro" id="IPR052337">
    <property type="entry name" value="SAT4-like"/>
</dbReference>
<dbReference type="RefSeq" id="XP_064670992.1">
    <property type="nucleotide sequence ID" value="XM_064810327.1"/>
</dbReference>
<dbReference type="Pfam" id="PF20684">
    <property type="entry name" value="Fung_rhodopsin"/>
    <property type="match status" value="1"/>
</dbReference>
<sequence length="359" mass="40240">MDPTTAARNFPGDKKRQDELIITSVVMTAMAALFVLGRCISRFILIHNPGPDDYLMICSLLLTVGYVVNLFLLRANNIGFPMSTFTPDNMVNFMKITLAIQVMYYANVFCIKISILLTYLRFAVSKTFRVVCWGTIVLHAVFFVTCVLVTLLQCLPIQKMWDFVGAIEGSCIDRTVFFYSTSGFNIITDIWIIIIPIKTLHSIQRPRREKIALFLIFGVGTFAAVASIVRLHTIYIYTLSADPFRDGIPVNLWSIIEVTIAISCASVPALKPLFSSRQRRATRAAKSSGSSSGPRYARSQTAYRHHARIDSDDDSAKKLQIQQSHSRSIVHGSDQQLPVELKGRDIGVRTDVVVVYDDK</sequence>
<evidence type="ECO:0000256" key="2">
    <source>
        <dbReference type="ARBA" id="ARBA00022692"/>
    </source>
</evidence>
<dbReference type="Proteomes" id="UP001302812">
    <property type="component" value="Unassembled WGS sequence"/>
</dbReference>
<evidence type="ECO:0000256" key="3">
    <source>
        <dbReference type="ARBA" id="ARBA00022989"/>
    </source>
</evidence>
<evidence type="ECO:0000256" key="4">
    <source>
        <dbReference type="ARBA" id="ARBA00023136"/>
    </source>
</evidence>
<keyword evidence="4 7" id="KW-0472">Membrane</keyword>
<feature type="compositionally biased region" description="Polar residues" evidence="6">
    <location>
        <begin position="285"/>
        <end position="302"/>
    </location>
</feature>
<feature type="region of interest" description="Disordered" evidence="6">
    <location>
        <begin position="281"/>
        <end position="334"/>
    </location>
</feature>
<keyword evidence="10" id="KW-1185">Reference proteome</keyword>